<reference evidence="1" key="1">
    <citation type="submission" date="2021-01" db="EMBL/GenBank/DDBJ databases">
        <authorList>
            <person name="Kaushik A."/>
        </authorList>
    </citation>
    <scope>NUCLEOTIDE SEQUENCE</scope>
    <source>
        <strain evidence="1">AG6-10EEA</strain>
    </source>
</reference>
<accession>A0A8H3CYD6</accession>
<evidence type="ECO:0000313" key="1">
    <source>
        <dbReference type="EMBL" id="CAE6502680.1"/>
    </source>
</evidence>
<sequence length="176" mass="20070">MEIEIGSLDRITCTVLENFIATIRVLIDNQAAIWDERPWDEICRFIKQRMPENLLEGLKECRALLKICFQGTTENMSVSIFHRHVLERIRIHAEEVERVWLGSAATVQLELEETLAKVWKMIREAQDIAEHPSEILPLRPLIGTLYGLPGVVSSIDPTPPTMAQQTVTMLKLNVGK</sequence>
<name>A0A8H3CYD6_9AGAM</name>
<dbReference type="Proteomes" id="UP000663853">
    <property type="component" value="Unassembled WGS sequence"/>
</dbReference>
<organism evidence="1 2">
    <name type="scientific">Rhizoctonia solani</name>
    <dbReference type="NCBI Taxonomy" id="456999"/>
    <lineage>
        <taxon>Eukaryota</taxon>
        <taxon>Fungi</taxon>
        <taxon>Dikarya</taxon>
        <taxon>Basidiomycota</taxon>
        <taxon>Agaricomycotina</taxon>
        <taxon>Agaricomycetes</taxon>
        <taxon>Cantharellales</taxon>
        <taxon>Ceratobasidiaceae</taxon>
        <taxon>Rhizoctonia</taxon>
    </lineage>
</organism>
<evidence type="ECO:0000313" key="2">
    <source>
        <dbReference type="Proteomes" id="UP000663853"/>
    </source>
</evidence>
<dbReference type="EMBL" id="CAJMXA010003553">
    <property type="protein sequence ID" value="CAE6502680.1"/>
    <property type="molecule type" value="Genomic_DNA"/>
</dbReference>
<dbReference type="AlphaFoldDB" id="A0A8H3CYD6"/>
<gene>
    <name evidence="1" type="ORF">RDB_LOCUS114768</name>
</gene>
<proteinExistence type="predicted"/>
<comment type="caution">
    <text evidence="1">The sequence shown here is derived from an EMBL/GenBank/DDBJ whole genome shotgun (WGS) entry which is preliminary data.</text>
</comment>
<protein>
    <submittedName>
        <fullName evidence="1">Uncharacterized protein</fullName>
    </submittedName>
</protein>